<feature type="domain" description="ABC transmembrane type-1" evidence="6">
    <location>
        <begin position="1"/>
        <end position="270"/>
    </location>
</feature>
<feature type="transmembrane region" description="Helical" evidence="5">
    <location>
        <begin position="115"/>
        <end position="134"/>
    </location>
</feature>
<keyword evidence="4 5" id="KW-0472">Membrane</keyword>
<feature type="transmembrane region" description="Helical" evidence="5">
    <location>
        <begin position="140"/>
        <end position="158"/>
    </location>
</feature>
<organism evidence="7 8">
    <name type="scientific">Ruegeria denitrificans</name>
    <dbReference type="NCBI Taxonomy" id="1715692"/>
    <lineage>
        <taxon>Bacteria</taxon>
        <taxon>Pseudomonadati</taxon>
        <taxon>Pseudomonadota</taxon>
        <taxon>Alphaproteobacteria</taxon>
        <taxon>Rhodobacterales</taxon>
        <taxon>Roseobacteraceae</taxon>
        <taxon>Ruegeria</taxon>
    </lineage>
</organism>
<dbReference type="PANTHER" id="PTHR43394:SF1">
    <property type="entry name" value="ATP-BINDING CASSETTE SUB-FAMILY B MEMBER 10, MITOCHONDRIAL"/>
    <property type="match status" value="1"/>
</dbReference>
<feature type="transmembrane region" description="Helical" evidence="5">
    <location>
        <begin position="213"/>
        <end position="235"/>
    </location>
</feature>
<evidence type="ECO:0000259" key="6">
    <source>
        <dbReference type="PROSITE" id="PS50929"/>
    </source>
</evidence>
<evidence type="ECO:0000256" key="3">
    <source>
        <dbReference type="ARBA" id="ARBA00022989"/>
    </source>
</evidence>
<dbReference type="PANTHER" id="PTHR43394">
    <property type="entry name" value="ATP-DEPENDENT PERMEASE MDL1, MITOCHONDRIAL"/>
    <property type="match status" value="1"/>
</dbReference>
<evidence type="ECO:0000256" key="2">
    <source>
        <dbReference type="ARBA" id="ARBA00022692"/>
    </source>
</evidence>
<evidence type="ECO:0000313" key="8">
    <source>
        <dbReference type="Proteomes" id="UP000051260"/>
    </source>
</evidence>
<dbReference type="PROSITE" id="PS50929">
    <property type="entry name" value="ABC_TM1F"/>
    <property type="match status" value="1"/>
</dbReference>
<accession>A0A0P1IKN1</accession>
<evidence type="ECO:0000313" key="7">
    <source>
        <dbReference type="EMBL" id="CUK19987.1"/>
    </source>
</evidence>
<dbReference type="EMBL" id="CYUD01000024">
    <property type="protein sequence ID" value="CUK19987.1"/>
    <property type="molecule type" value="Genomic_DNA"/>
</dbReference>
<evidence type="ECO:0000256" key="4">
    <source>
        <dbReference type="ARBA" id="ARBA00023136"/>
    </source>
</evidence>
<dbReference type="InterPro" id="IPR036640">
    <property type="entry name" value="ABC1_TM_sf"/>
</dbReference>
<gene>
    <name evidence="7" type="ORF">RUE5091_04462</name>
</gene>
<feature type="transmembrane region" description="Helical" evidence="5">
    <location>
        <begin position="37"/>
        <end position="67"/>
    </location>
</feature>
<dbReference type="AlphaFoldDB" id="A0A0P1IKN1"/>
<keyword evidence="8" id="KW-1185">Reference proteome</keyword>
<evidence type="ECO:0000256" key="1">
    <source>
        <dbReference type="ARBA" id="ARBA00004651"/>
    </source>
</evidence>
<dbReference type="STRING" id="1715692.RUE5091_04462"/>
<dbReference type="Gene3D" id="1.20.1560.10">
    <property type="entry name" value="ABC transporter type 1, transmembrane domain"/>
    <property type="match status" value="1"/>
</dbReference>
<protein>
    <recommendedName>
        <fullName evidence="6">ABC transmembrane type-1 domain-containing protein</fullName>
    </recommendedName>
</protein>
<keyword evidence="2 5" id="KW-0812">Transmembrane</keyword>
<dbReference type="Proteomes" id="UP000051260">
    <property type="component" value="Unassembled WGS sequence"/>
</dbReference>
<sequence>MVNILLSLAIAALAAFPLNYQKEIVNGLTEKNISPGGLLWLGAAMCAVITLSLALKWVLGYLSSVLGEDMIRKLRKRICNLSRENPAGSEKVAYGAKATMVSAEAEQVGKFSGSALSEPIVQAGTLVVIVGYIAANQPSLGLIAIGMIVPQVFIVLLVQTRVNSLVSDRVHTLRKATNWLVDPDRSAAEVTPKFDEIYDTRSRIFVWKLSSKFVLSAINGAGTVGVLVVGGWQVLEGNTDVGTVVAATVGLTRLQGPTRQLIAFYRQVSATAVKFELLREAGVDMADATT</sequence>
<dbReference type="InterPro" id="IPR011527">
    <property type="entry name" value="ABC1_TM_dom"/>
</dbReference>
<keyword evidence="3 5" id="KW-1133">Transmembrane helix</keyword>
<reference evidence="8" key="1">
    <citation type="submission" date="2015-09" db="EMBL/GenBank/DDBJ databases">
        <authorList>
            <person name="Rodrigo-Torres L."/>
            <person name="Arahal D.R."/>
        </authorList>
    </citation>
    <scope>NUCLEOTIDE SEQUENCE [LARGE SCALE GENOMIC DNA]</scope>
    <source>
        <strain evidence="8">CECT 5091</strain>
    </source>
</reference>
<comment type="subcellular location">
    <subcellularLocation>
        <location evidence="1">Cell membrane</location>
        <topology evidence="1">Multi-pass membrane protein</topology>
    </subcellularLocation>
</comment>
<dbReference type="GO" id="GO:0005886">
    <property type="term" value="C:plasma membrane"/>
    <property type="evidence" value="ECO:0007669"/>
    <property type="project" value="UniProtKB-SubCell"/>
</dbReference>
<proteinExistence type="predicted"/>
<name>A0A0P1IKN1_9RHOB</name>
<dbReference type="InterPro" id="IPR039421">
    <property type="entry name" value="Type_1_exporter"/>
</dbReference>
<evidence type="ECO:0000256" key="5">
    <source>
        <dbReference type="SAM" id="Phobius"/>
    </source>
</evidence>
<dbReference type="GO" id="GO:0015421">
    <property type="term" value="F:ABC-type oligopeptide transporter activity"/>
    <property type="evidence" value="ECO:0007669"/>
    <property type="project" value="TreeGrafter"/>
</dbReference>
<dbReference type="GO" id="GO:0005524">
    <property type="term" value="F:ATP binding"/>
    <property type="evidence" value="ECO:0007669"/>
    <property type="project" value="InterPro"/>
</dbReference>
<dbReference type="RefSeq" id="WP_243470853.1">
    <property type="nucleotide sequence ID" value="NZ_CYUD01000024.1"/>
</dbReference>
<dbReference type="SUPFAM" id="SSF90123">
    <property type="entry name" value="ABC transporter transmembrane region"/>
    <property type="match status" value="1"/>
</dbReference>